<dbReference type="EMBL" id="CP001998">
    <property type="protein sequence ID" value="ADE53756.1"/>
    <property type="molecule type" value="Genomic_DNA"/>
</dbReference>
<dbReference type="InterPro" id="IPR036104">
    <property type="entry name" value="BFN_sf"/>
</dbReference>
<dbReference type="HOGENOM" id="CLU_096111_4_0_0"/>
<dbReference type="STRING" id="583355.Caka_0732"/>
<dbReference type="eggNOG" id="COG1259">
    <property type="taxonomic scope" value="Bacteria"/>
</dbReference>
<protein>
    <recommendedName>
        <fullName evidence="1">BFN domain-containing protein</fullName>
    </recommendedName>
</protein>
<dbReference type="SUPFAM" id="SSF103256">
    <property type="entry name" value="Hypothetical protein TM0160"/>
    <property type="match status" value="1"/>
</dbReference>
<dbReference type="Gene3D" id="3.10.690.10">
    <property type="entry name" value="Bifunctional nuclease domain"/>
    <property type="match status" value="1"/>
</dbReference>
<accession>D5EPL9</accession>
<dbReference type="InterPro" id="IPR003729">
    <property type="entry name" value="Bi_nuclease_dom"/>
</dbReference>
<evidence type="ECO:0000313" key="2">
    <source>
        <dbReference type="EMBL" id="ADE53756.1"/>
    </source>
</evidence>
<dbReference type="OrthoDB" id="9788698at2"/>
<evidence type="ECO:0000259" key="1">
    <source>
        <dbReference type="PROSITE" id="PS51658"/>
    </source>
</evidence>
<organism evidence="2 3">
    <name type="scientific">Coraliomargarita akajimensis (strain DSM 45221 / IAM 15411 / JCM 23193 / KCTC 12865 / 04OKA010-24)</name>
    <dbReference type="NCBI Taxonomy" id="583355"/>
    <lineage>
        <taxon>Bacteria</taxon>
        <taxon>Pseudomonadati</taxon>
        <taxon>Verrucomicrobiota</taxon>
        <taxon>Opitutia</taxon>
        <taxon>Puniceicoccales</taxon>
        <taxon>Coraliomargaritaceae</taxon>
        <taxon>Coraliomargarita</taxon>
    </lineage>
</organism>
<dbReference type="PROSITE" id="PS51658">
    <property type="entry name" value="BFN"/>
    <property type="match status" value="1"/>
</dbReference>
<dbReference type="AlphaFoldDB" id="D5EPL9"/>
<dbReference type="PANTHER" id="PTHR15160:SF1">
    <property type="entry name" value="VON HIPPEL-LINDAU DISEASE TUMOR SUPPRESSOR"/>
    <property type="match status" value="1"/>
</dbReference>
<dbReference type="GO" id="GO:0004518">
    <property type="term" value="F:nuclease activity"/>
    <property type="evidence" value="ECO:0007669"/>
    <property type="project" value="InterPro"/>
</dbReference>
<sequence>MDHSVRQISIKGVMPTSNGCAVFLGNDEKTFVIYVDQGIGTAIQRAANGEQAERPLTHDLMVTMLDGLGAEVERIVINDVEESTFYARLILSMENELGHKIIELDARPSDSIVLALTTQKPLYVSQDVWERVDDMTEILAQILKQNQD</sequence>
<dbReference type="PANTHER" id="PTHR15160">
    <property type="entry name" value="VON HIPPEL-LINDAU PROTEIN"/>
    <property type="match status" value="1"/>
</dbReference>
<evidence type="ECO:0000313" key="3">
    <source>
        <dbReference type="Proteomes" id="UP000000925"/>
    </source>
</evidence>
<dbReference type="Proteomes" id="UP000000925">
    <property type="component" value="Chromosome"/>
</dbReference>
<dbReference type="KEGG" id="caa:Caka_0732"/>
<reference evidence="2 3" key="1">
    <citation type="journal article" date="2010" name="Stand. Genomic Sci.">
        <title>Complete genome sequence of Coraliomargarita akajimensis type strain (04OKA010-24).</title>
        <authorList>
            <person name="Mavromatis K."/>
            <person name="Abt B."/>
            <person name="Brambilla E."/>
            <person name="Lapidus A."/>
            <person name="Copeland A."/>
            <person name="Deshpande S."/>
            <person name="Nolan M."/>
            <person name="Lucas S."/>
            <person name="Tice H."/>
            <person name="Cheng J.F."/>
            <person name="Han C."/>
            <person name="Detter J.C."/>
            <person name="Woyke T."/>
            <person name="Goodwin L."/>
            <person name="Pitluck S."/>
            <person name="Held B."/>
            <person name="Brettin T."/>
            <person name="Tapia R."/>
            <person name="Ivanova N."/>
            <person name="Mikhailova N."/>
            <person name="Pati A."/>
            <person name="Liolios K."/>
            <person name="Chen A."/>
            <person name="Palaniappan K."/>
            <person name="Land M."/>
            <person name="Hauser L."/>
            <person name="Chang Y.J."/>
            <person name="Jeffries C.D."/>
            <person name="Rohde M."/>
            <person name="Goker M."/>
            <person name="Bristow J."/>
            <person name="Eisen J.A."/>
            <person name="Markowitz V."/>
            <person name="Hugenholtz P."/>
            <person name="Klenk H.P."/>
            <person name="Kyrpides N.C."/>
        </authorList>
    </citation>
    <scope>NUCLEOTIDE SEQUENCE [LARGE SCALE GENOMIC DNA]</scope>
    <source>
        <strain evidence="3">DSM 45221 / IAM 15411 / JCM 23193 / KCTC 12865</strain>
    </source>
</reference>
<name>D5EPL9_CORAD</name>
<gene>
    <name evidence="2" type="ordered locus">Caka_0732</name>
</gene>
<dbReference type="RefSeq" id="WP_013042480.1">
    <property type="nucleotide sequence ID" value="NC_014008.1"/>
</dbReference>
<keyword evidence="3" id="KW-1185">Reference proteome</keyword>
<dbReference type="Pfam" id="PF02577">
    <property type="entry name" value="BFN_dom"/>
    <property type="match status" value="1"/>
</dbReference>
<proteinExistence type="predicted"/>
<feature type="domain" description="BFN" evidence="1">
    <location>
        <begin position="1"/>
        <end position="136"/>
    </location>
</feature>